<feature type="domain" description="Nudix hydrolase" evidence="3">
    <location>
        <begin position="9"/>
        <end position="138"/>
    </location>
</feature>
<dbReference type="PROSITE" id="PS00893">
    <property type="entry name" value="NUDIX_BOX"/>
    <property type="match status" value="1"/>
</dbReference>
<dbReference type="InterPro" id="IPR020084">
    <property type="entry name" value="NUDIX_hydrolase_CS"/>
</dbReference>
<protein>
    <submittedName>
        <fullName evidence="4">DNA mismatch repair protein MutT</fullName>
    </submittedName>
</protein>
<dbReference type="AlphaFoldDB" id="A0A1A9KLU3"/>
<evidence type="ECO:0000313" key="5">
    <source>
        <dbReference type="Proteomes" id="UP000077748"/>
    </source>
</evidence>
<dbReference type="GO" id="GO:0016787">
    <property type="term" value="F:hydrolase activity"/>
    <property type="evidence" value="ECO:0007669"/>
    <property type="project" value="UniProtKB-KW"/>
</dbReference>
<evidence type="ECO:0000259" key="3">
    <source>
        <dbReference type="PROSITE" id="PS51462"/>
    </source>
</evidence>
<name>A0A1A9KLU3_9PSED</name>
<keyword evidence="2" id="KW-0378">Hydrolase</keyword>
<organism evidence="4 5">
    <name type="scientific">Pseudomonas citronellolis</name>
    <dbReference type="NCBI Taxonomy" id="53408"/>
    <lineage>
        <taxon>Bacteria</taxon>
        <taxon>Pseudomonadati</taxon>
        <taxon>Pseudomonadota</taxon>
        <taxon>Gammaproteobacteria</taxon>
        <taxon>Pseudomonadales</taxon>
        <taxon>Pseudomonadaceae</taxon>
        <taxon>Pseudomonas</taxon>
    </lineage>
</organism>
<dbReference type="InterPro" id="IPR015797">
    <property type="entry name" value="NUDIX_hydrolase-like_dom_sf"/>
</dbReference>
<evidence type="ECO:0000256" key="2">
    <source>
        <dbReference type="ARBA" id="ARBA00022801"/>
    </source>
</evidence>
<proteinExistence type="predicted"/>
<evidence type="ECO:0000313" key="4">
    <source>
        <dbReference type="EMBL" id="ANI18515.1"/>
    </source>
</evidence>
<dbReference type="Gene3D" id="3.90.79.10">
    <property type="entry name" value="Nucleoside Triphosphate Pyrophosphohydrolase"/>
    <property type="match status" value="1"/>
</dbReference>
<gene>
    <name evidence="4" type="ORF">A9C11_17865</name>
</gene>
<dbReference type="PROSITE" id="PS51462">
    <property type="entry name" value="NUDIX"/>
    <property type="match status" value="1"/>
</dbReference>
<reference evidence="4 5" key="1">
    <citation type="submission" date="2016-05" db="EMBL/GenBank/DDBJ databases">
        <title>Genome Sequence of Pseudomonas citronellolis Strain SJTE-3, an Estrogens and Persistent Organic Pollutants degradation strain.</title>
        <authorList>
            <person name="Liang R."/>
        </authorList>
    </citation>
    <scope>NUCLEOTIDE SEQUENCE [LARGE SCALE GENOMIC DNA]</scope>
    <source>
        <strain evidence="4 5">SJTE-3</strain>
    </source>
</reference>
<dbReference type="InterPro" id="IPR000086">
    <property type="entry name" value="NUDIX_hydrolase_dom"/>
</dbReference>
<dbReference type="Pfam" id="PF00293">
    <property type="entry name" value="NUDIX"/>
    <property type="match status" value="1"/>
</dbReference>
<dbReference type="EMBL" id="CP015878">
    <property type="protein sequence ID" value="ANI18515.1"/>
    <property type="molecule type" value="Genomic_DNA"/>
</dbReference>
<accession>A0A1A9KLU3</accession>
<sequence>MRIEVLREAPNKVCPVLVRRRNELQVLAFRHPRAGLQLVKGTLESGESPASGALRELREESGIGDAQVLAELGSWDSGFTGQVWSFQLCHAARALPERWAHHAEDDGGHDFIFFWQSLADIPGPNWHPLFQGALAWLRQRSVQLAALVEAVRTDS</sequence>
<dbReference type="SUPFAM" id="SSF55811">
    <property type="entry name" value="Nudix"/>
    <property type="match status" value="1"/>
</dbReference>
<dbReference type="Proteomes" id="UP000077748">
    <property type="component" value="Chromosome"/>
</dbReference>
<dbReference type="CDD" id="cd04663">
    <property type="entry name" value="NUDIX_Hydrolase"/>
    <property type="match status" value="1"/>
</dbReference>
<comment type="cofactor">
    <cofactor evidence="1">
        <name>Mg(2+)</name>
        <dbReference type="ChEBI" id="CHEBI:18420"/>
    </cofactor>
</comment>
<evidence type="ECO:0000256" key="1">
    <source>
        <dbReference type="ARBA" id="ARBA00001946"/>
    </source>
</evidence>